<proteinExistence type="predicted"/>
<dbReference type="GO" id="GO:0005524">
    <property type="term" value="F:ATP binding"/>
    <property type="evidence" value="ECO:0007669"/>
    <property type="project" value="UniProtKB-KW"/>
</dbReference>
<reference evidence="5 6" key="1">
    <citation type="submission" date="2019-06" db="EMBL/GenBank/DDBJ databases">
        <title>Genome sequence of Litorilinea aerophila BAA-2444.</title>
        <authorList>
            <person name="Maclea K.S."/>
            <person name="Maurais E.G."/>
            <person name="Iannazzi L.C."/>
        </authorList>
    </citation>
    <scope>NUCLEOTIDE SEQUENCE [LARGE SCALE GENOMIC DNA]</scope>
    <source>
        <strain evidence="5 6">ATCC BAA-2444</strain>
    </source>
</reference>
<dbReference type="InterPro" id="IPR027417">
    <property type="entry name" value="P-loop_NTPase"/>
</dbReference>
<dbReference type="OrthoDB" id="41661at2"/>
<feature type="domain" description="ABC transporter" evidence="4">
    <location>
        <begin position="2"/>
        <end position="250"/>
    </location>
</feature>
<dbReference type="CDD" id="cd03257">
    <property type="entry name" value="ABC_NikE_OppD_transporters"/>
    <property type="match status" value="1"/>
</dbReference>
<dbReference type="InParanoid" id="A0A540VIB4"/>
<dbReference type="SUPFAM" id="SSF52540">
    <property type="entry name" value="P-loop containing nucleoside triphosphate hydrolases"/>
    <property type="match status" value="1"/>
</dbReference>
<dbReference type="EMBL" id="VIGC01000011">
    <property type="protein sequence ID" value="TQE95883.1"/>
    <property type="molecule type" value="Genomic_DNA"/>
</dbReference>
<dbReference type="Pfam" id="PF00005">
    <property type="entry name" value="ABC_tran"/>
    <property type="match status" value="1"/>
</dbReference>
<dbReference type="PANTHER" id="PTHR43067">
    <property type="entry name" value="OLIGOPEPTIDE/DIPEPTIDE ABC TRANSPORTER, ATPASE SUBUNIT"/>
    <property type="match status" value="1"/>
</dbReference>
<dbReference type="InterPro" id="IPR013563">
    <property type="entry name" value="Oligopep_ABC_C"/>
</dbReference>
<dbReference type="GO" id="GO:0015833">
    <property type="term" value="P:peptide transport"/>
    <property type="evidence" value="ECO:0007669"/>
    <property type="project" value="InterPro"/>
</dbReference>
<protein>
    <submittedName>
        <fullName evidence="5">ABC transporter ATP-binding protein</fullName>
    </submittedName>
</protein>
<dbReference type="PROSITE" id="PS00211">
    <property type="entry name" value="ABC_TRANSPORTER_1"/>
    <property type="match status" value="1"/>
</dbReference>
<keyword evidence="6" id="KW-1185">Reference proteome</keyword>
<evidence type="ECO:0000256" key="1">
    <source>
        <dbReference type="ARBA" id="ARBA00022448"/>
    </source>
</evidence>
<evidence type="ECO:0000259" key="4">
    <source>
        <dbReference type="PROSITE" id="PS50893"/>
    </source>
</evidence>
<organism evidence="5 6">
    <name type="scientific">Litorilinea aerophila</name>
    <dbReference type="NCBI Taxonomy" id="1204385"/>
    <lineage>
        <taxon>Bacteria</taxon>
        <taxon>Bacillati</taxon>
        <taxon>Chloroflexota</taxon>
        <taxon>Caldilineae</taxon>
        <taxon>Caldilineales</taxon>
        <taxon>Caldilineaceae</taxon>
        <taxon>Litorilinea</taxon>
    </lineage>
</organism>
<dbReference type="SMART" id="SM00382">
    <property type="entry name" value="AAA"/>
    <property type="match status" value="1"/>
</dbReference>
<accession>A0A540VIB4</accession>
<dbReference type="InterPro" id="IPR003593">
    <property type="entry name" value="AAA+_ATPase"/>
</dbReference>
<sequence length="342" mass="38293">MIKLRDLVATYTTVRGQVHAVDHIDLEIPHGIILGVAGESGCGKTTLMKVIYGDIGYPLSLTSGTVEYGFEDEEGEPVTTKTIRKHWFRRISYIPQGSMSSLNPVVRIRHQFVDFLPSNTNKAVVLEQIRDYVRRLDLPPEALDAYPHQLSGGMRQRIMVAMATFFQPDIILADEPTTALDVVVQKGILMLLMELQEEMQNTIIFVSHDMGVHYQITHKMLIMYAAKVVEFGDTDELFAAPLHPYTRLLIESLPTIGDPHLRQGIEGRPPSLWEELRGCRFAPRCPLATELCRNSEPELREVQPGRFVACHYAGDETLALGAGQILADTFSIASETPHLSED</sequence>
<evidence type="ECO:0000256" key="2">
    <source>
        <dbReference type="ARBA" id="ARBA00022741"/>
    </source>
</evidence>
<dbReference type="Gene3D" id="3.40.50.300">
    <property type="entry name" value="P-loop containing nucleotide triphosphate hydrolases"/>
    <property type="match status" value="1"/>
</dbReference>
<dbReference type="AlphaFoldDB" id="A0A540VIB4"/>
<dbReference type="NCBIfam" id="TIGR01727">
    <property type="entry name" value="oligo_HPY"/>
    <property type="match status" value="1"/>
</dbReference>
<dbReference type="InterPro" id="IPR003439">
    <property type="entry name" value="ABC_transporter-like_ATP-bd"/>
</dbReference>
<dbReference type="RefSeq" id="WP_141610106.1">
    <property type="nucleotide sequence ID" value="NZ_VIGC02000011.1"/>
</dbReference>
<dbReference type="Proteomes" id="UP000317371">
    <property type="component" value="Unassembled WGS sequence"/>
</dbReference>
<dbReference type="InterPro" id="IPR017871">
    <property type="entry name" value="ABC_transporter-like_CS"/>
</dbReference>
<dbReference type="Pfam" id="PF08352">
    <property type="entry name" value="oligo_HPY"/>
    <property type="match status" value="1"/>
</dbReference>
<evidence type="ECO:0000313" key="6">
    <source>
        <dbReference type="Proteomes" id="UP000317371"/>
    </source>
</evidence>
<evidence type="ECO:0000256" key="3">
    <source>
        <dbReference type="ARBA" id="ARBA00022840"/>
    </source>
</evidence>
<dbReference type="PANTHER" id="PTHR43067:SF3">
    <property type="entry name" value="MALTOSE ABC TRANSPORTER, ATP-BINDING PROTEIN"/>
    <property type="match status" value="1"/>
</dbReference>
<comment type="caution">
    <text evidence="5">The sequence shown here is derived from an EMBL/GenBank/DDBJ whole genome shotgun (WGS) entry which is preliminary data.</text>
</comment>
<evidence type="ECO:0000313" key="5">
    <source>
        <dbReference type="EMBL" id="TQE95883.1"/>
    </source>
</evidence>
<keyword evidence="1" id="KW-0813">Transport</keyword>
<dbReference type="GO" id="GO:0016887">
    <property type="term" value="F:ATP hydrolysis activity"/>
    <property type="evidence" value="ECO:0007669"/>
    <property type="project" value="InterPro"/>
</dbReference>
<dbReference type="PROSITE" id="PS50893">
    <property type="entry name" value="ABC_TRANSPORTER_2"/>
    <property type="match status" value="1"/>
</dbReference>
<name>A0A540VIB4_9CHLR</name>
<keyword evidence="2" id="KW-0547">Nucleotide-binding</keyword>
<gene>
    <name evidence="5" type="ORF">FKZ61_10640</name>
</gene>
<keyword evidence="3 5" id="KW-0067">ATP-binding</keyword>